<dbReference type="Proteomes" id="UP000015102">
    <property type="component" value="Unassembled WGS sequence"/>
</dbReference>
<dbReference type="EMBL" id="CAQQ02133464">
    <property type="status" value="NOT_ANNOTATED_CDS"/>
    <property type="molecule type" value="Genomic_DNA"/>
</dbReference>
<evidence type="ECO:0000256" key="7">
    <source>
        <dbReference type="ARBA" id="ARBA00023098"/>
    </source>
</evidence>
<accession>T1GJU9</accession>
<dbReference type="GO" id="GO:0009922">
    <property type="term" value="F:fatty acid elongase activity"/>
    <property type="evidence" value="ECO:0007669"/>
    <property type="project" value="InterPro"/>
</dbReference>
<evidence type="ECO:0000256" key="4">
    <source>
        <dbReference type="ARBA" id="ARBA00022692"/>
    </source>
</evidence>
<evidence type="ECO:0000256" key="6">
    <source>
        <dbReference type="ARBA" id="ARBA00022989"/>
    </source>
</evidence>
<dbReference type="EMBL" id="CAQQ02133465">
    <property type="status" value="NOT_ANNOTATED_CDS"/>
    <property type="molecule type" value="Genomic_DNA"/>
</dbReference>
<keyword evidence="12" id="KW-1185">Reference proteome</keyword>
<protein>
    <submittedName>
        <fullName evidence="11">Uncharacterized protein</fullName>
    </submittedName>
</protein>
<keyword evidence="8 10" id="KW-0472">Membrane</keyword>
<evidence type="ECO:0000256" key="10">
    <source>
        <dbReference type="SAM" id="Phobius"/>
    </source>
</evidence>
<evidence type="ECO:0000313" key="12">
    <source>
        <dbReference type="Proteomes" id="UP000015102"/>
    </source>
</evidence>
<keyword evidence="3" id="KW-0808">Transferase</keyword>
<reference evidence="11" key="2">
    <citation type="submission" date="2015-06" db="UniProtKB">
        <authorList>
            <consortium name="EnsemblMetazoa"/>
        </authorList>
    </citation>
    <scope>IDENTIFICATION</scope>
</reference>
<comment type="subcellular location">
    <subcellularLocation>
        <location evidence="1">Membrane</location>
        <topology evidence="1">Multi-pass membrane protein</topology>
    </subcellularLocation>
</comment>
<dbReference type="HOGENOM" id="CLU_1612709_0_0_1"/>
<dbReference type="STRING" id="36166.T1GJU9"/>
<feature type="transmembrane region" description="Helical" evidence="10">
    <location>
        <begin position="121"/>
        <end position="139"/>
    </location>
</feature>
<keyword evidence="9" id="KW-0275">Fatty acid biosynthesis</keyword>
<keyword evidence="4 10" id="KW-0812">Transmembrane</keyword>
<evidence type="ECO:0000256" key="9">
    <source>
        <dbReference type="ARBA" id="ARBA00023160"/>
    </source>
</evidence>
<dbReference type="GO" id="GO:0006633">
    <property type="term" value="P:fatty acid biosynthetic process"/>
    <property type="evidence" value="ECO:0007669"/>
    <property type="project" value="UniProtKB-KW"/>
</dbReference>
<evidence type="ECO:0000256" key="5">
    <source>
        <dbReference type="ARBA" id="ARBA00022832"/>
    </source>
</evidence>
<dbReference type="Pfam" id="PF01151">
    <property type="entry name" value="ELO"/>
    <property type="match status" value="1"/>
</dbReference>
<keyword evidence="2" id="KW-0444">Lipid biosynthesis</keyword>
<keyword evidence="5" id="KW-0276">Fatty acid metabolism</keyword>
<reference evidence="12" key="1">
    <citation type="submission" date="2013-02" db="EMBL/GenBank/DDBJ databases">
        <authorList>
            <person name="Hughes D."/>
        </authorList>
    </citation>
    <scope>NUCLEOTIDE SEQUENCE</scope>
    <source>
        <strain>Durham</strain>
        <strain evidence="12">NC isolate 2 -- Noor lab</strain>
    </source>
</reference>
<evidence type="ECO:0000256" key="8">
    <source>
        <dbReference type="ARBA" id="ARBA00023136"/>
    </source>
</evidence>
<dbReference type="GO" id="GO:0016020">
    <property type="term" value="C:membrane"/>
    <property type="evidence" value="ECO:0007669"/>
    <property type="project" value="UniProtKB-SubCell"/>
</dbReference>
<name>T1GJU9_MEGSC</name>
<keyword evidence="7" id="KW-0443">Lipid metabolism</keyword>
<evidence type="ECO:0000256" key="2">
    <source>
        <dbReference type="ARBA" id="ARBA00022516"/>
    </source>
</evidence>
<dbReference type="AlphaFoldDB" id="T1GJU9"/>
<dbReference type="InterPro" id="IPR002076">
    <property type="entry name" value="ELO_fam"/>
</dbReference>
<evidence type="ECO:0000256" key="1">
    <source>
        <dbReference type="ARBA" id="ARBA00004141"/>
    </source>
</evidence>
<proteinExistence type="predicted"/>
<dbReference type="EnsemblMetazoa" id="MESCA003753-RA">
    <property type="protein sequence ID" value="MESCA003753-PA"/>
    <property type="gene ID" value="MESCA003753"/>
</dbReference>
<sequence>METFQTAYFAHNIRENLAMKVEVKIRFTLHGKRTTPSVSGKVFGGFVPSKVEYRNPIKKSSFAQSKNSPSFHTKKTTPTVAAKISCFVLQSNGTHFDHNFLFSALRKKNTTPSVAGGHSTFFGLLNTFVHIVMYTYYMFSAMGPQYQKYLWWKKYLTSFQMMLYT</sequence>
<keyword evidence="6 10" id="KW-1133">Transmembrane helix</keyword>
<organism evidence="11 12">
    <name type="scientific">Megaselia scalaris</name>
    <name type="common">Humpbacked fly</name>
    <name type="synonym">Phora scalaris</name>
    <dbReference type="NCBI Taxonomy" id="36166"/>
    <lineage>
        <taxon>Eukaryota</taxon>
        <taxon>Metazoa</taxon>
        <taxon>Ecdysozoa</taxon>
        <taxon>Arthropoda</taxon>
        <taxon>Hexapoda</taxon>
        <taxon>Insecta</taxon>
        <taxon>Pterygota</taxon>
        <taxon>Neoptera</taxon>
        <taxon>Endopterygota</taxon>
        <taxon>Diptera</taxon>
        <taxon>Brachycera</taxon>
        <taxon>Muscomorpha</taxon>
        <taxon>Platypezoidea</taxon>
        <taxon>Phoridae</taxon>
        <taxon>Megaseliini</taxon>
        <taxon>Megaselia</taxon>
    </lineage>
</organism>
<evidence type="ECO:0000256" key="3">
    <source>
        <dbReference type="ARBA" id="ARBA00022679"/>
    </source>
</evidence>
<evidence type="ECO:0000313" key="11">
    <source>
        <dbReference type="EnsemblMetazoa" id="MESCA003753-PA"/>
    </source>
</evidence>